<dbReference type="GO" id="GO:0000226">
    <property type="term" value="P:microtubule cytoskeleton organization"/>
    <property type="evidence" value="ECO:0007669"/>
    <property type="project" value="TreeGrafter"/>
</dbReference>
<feature type="compositionally biased region" description="Basic residues" evidence="5">
    <location>
        <begin position="434"/>
        <end position="443"/>
    </location>
</feature>
<keyword evidence="8" id="KW-1185">Reference proteome</keyword>
<evidence type="ECO:0000259" key="6">
    <source>
        <dbReference type="PROSITE" id="PS50975"/>
    </source>
</evidence>
<evidence type="ECO:0000313" key="7">
    <source>
        <dbReference type="EMBL" id="OHT09670.1"/>
    </source>
</evidence>
<proteinExistence type="predicted"/>
<gene>
    <name evidence="7" type="ORF">TRFO_21390</name>
</gene>
<dbReference type="PANTHER" id="PTHR12241:SF154">
    <property type="entry name" value="TUBULIN POLYGLUTAMYLASE TTLL11"/>
    <property type="match status" value="1"/>
</dbReference>
<dbReference type="GeneID" id="94836646"/>
<evidence type="ECO:0000313" key="8">
    <source>
        <dbReference type="Proteomes" id="UP000179807"/>
    </source>
</evidence>
<dbReference type="VEuPathDB" id="TrichDB:TRFO_21390"/>
<dbReference type="EMBL" id="MLAK01000633">
    <property type="protein sequence ID" value="OHT09670.1"/>
    <property type="molecule type" value="Genomic_DNA"/>
</dbReference>
<dbReference type="GO" id="GO:0015631">
    <property type="term" value="F:tubulin binding"/>
    <property type="evidence" value="ECO:0007669"/>
    <property type="project" value="TreeGrafter"/>
</dbReference>
<name>A0A1J4KJ10_9EUKA</name>
<dbReference type="GO" id="GO:0005524">
    <property type="term" value="F:ATP binding"/>
    <property type="evidence" value="ECO:0007669"/>
    <property type="project" value="UniProtKB-UniRule"/>
</dbReference>
<feature type="compositionally biased region" description="Low complexity" evidence="5">
    <location>
        <begin position="445"/>
        <end position="455"/>
    </location>
</feature>
<dbReference type="GO" id="GO:0046872">
    <property type="term" value="F:metal ion binding"/>
    <property type="evidence" value="ECO:0007669"/>
    <property type="project" value="InterPro"/>
</dbReference>
<evidence type="ECO:0000256" key="2">
    <source>
        <dbReference type="ARBA" id="ARBA00022741"/>
    </source>
</evidence>
<feature type="region of interest" description="Disordered" evidence="5">
    <location>
        <begin position="434"/>
        <end position="455"/>
    </location>
</feature>
<dbReference type="InterPro" id="IPR004344">
    <property type="entry name" value="TTL/TTLL_fam"/>
</dbReference>
<evidence type="ECO:0000256" key="3">
    <source>
        <dbReference type="ARBA" id="ARBA00022840"/>
    </source>
</evidence>
<organism evidence="7 8">
    <name type="scientific">Tritrichomonas foetus</name>
    <dbReference type="NCBI Taxonomy" id="1144522"/>
    <lineage>
        <taxon>Eukaryota</taxon>
        <taxon>Metamonada</taxon>
        <taxon>Parabasalia</taxon>
        <taxon>Tritrichomonadida</taxon>
        <taxon>Tritrichomonadidae</taxon>
        <taxon>Tritrichomonas</taxon>
    </lineage>
</organism>
<dbReference type="PROSITE" id="PS50975">
    <property type="entry name" value="ATP_GRASP"/>
    <property type="match status" value="1"/>
</dbReference>
<dbReference type="OrthoDB" id="202825at2759"/>
<dbReference type="InterPro" id="IPR011761">
    <property type="entry name" value="ATP-grasp"/>
</dbReference>
<dbReference type="Gene3D" id="3.30.470.20">
    <property type="entry name" value="ATP-grasp fold, B domain"/>
    <property type="match status" value="1"/>
</dbReference>
<reference evidence="7" key="1">
    <citation type="submission" date="2016-10" db="EMBL/GenBank/DDBJ databases">
        <authorList>
            <person name="Benchimol M."/>
            <person name="Almeida L.G."/>
            <person name="Vasconcelos A.T."/>
            <person name="Perreira-Neves A."/>
            <person name="Rosa I.A."/>
            <person name="Tasca T."/>
            <person name="Bogo M.R."/>
            <person name="de Souza W."/>
        </authorList>
    </citation>
    <scope>NUCLEOTIDE SEQUENCE [LARGE SCALE GENOMIC DNA]</scope>
    <source>
        <strain evidence="7">K</strain>
    </source>
</reference>
<evidence type="ECO:0000256" key="5">
    <source>
        <dbReference type="SAM" id="MobiDB-lite"/>
    </source>
</evidence>
<dbReference type="GO" id="GO:0070740">
    <property type="term" value="F:tubulin-glutamic acid ligase activity"/>
    <property type="evidence" value="ECO:0007669"/>
    <property type="project" value="TreeGrafter"/>
</dbReference>
<keyword evidence="2 4" id="KW-0547">Nucleotide-binding</keyword>
<dbReference type="PANTHER" id="PTHR12241">
    <property type="entry name" value="TUBULIN POLYGLUTAMYLASE"/>
    <property type="match status" value="1"/>
</dbReference>
<dbReference type="SUPFAM" id="SSF56059">
    <property type="entry name" value="Glutathione synthetase ATP-binding domain-like"/>
    <property type="match status" value="1"/>
</dbReference>
<keyword evidence="3 4" id="KW-0067">ATP-binding</keyword>
<dbReference type="RefSeq" id="XP_068362806.1">
    <property type="nucleotide sequence ID" value="XM_068501942.1"/>
</dbReference>
<comment type="caution">
    <text evidence="7">The sequence shown here is derived from an EMBL/GenBank/DDBJ whole genome shotgun (WGS) entry which is preliminary data.</text>
</comment>
<dbReference type="Proteomes" id="UP000179807">
    <property type="component" value="Unassembled WGS sequence"/>
</dbReference>
<accession>A0A1J4KJ10</accession>
<sequence>MNIYFRISLVNHKKLRTNLHLFILMFPKNLLINVKKVKYPVVQLALAQTKCDQTEEDSRANLIWWDGYISTDEFLNFYSYQKVNKIPAMDVMCYKNNFFQSLQKMQSLYPSFYSFFATTFQIPFQYSDFQREHNRQSGRATWIFKPRSGCCGNGIKLIQNCFDLARETRPAIIQRYINPYLINGYKFDFRLYILCSKISPFTVYLYKEGLARFCSVPYEPPNISNLDNKMCHLTNTAVNIKNDKFGDQNKNNKTIGNENEDNDDSKDIGILKLASEVLKSMENGNQIWYRISQIVALTMIALLPQILHNISLFSLDNSNSHKYVKMLTPKLEPYDRYFHILGIDILINDKMEPIVLELNDRPSMCVSYPIEEKLKSNLVLDALKTVYTNKTGGWQQVLPANENRPFGKALVQIQQQAIKDTKISSSSNKPIKMKRYVPLRGPRKGGLPPLSKSHQ</sequence>
<feature type="domain" description="ATP-grasp" evidence="6">
    <location>
        <begin position="340"/>
        <end position="387"/>
    </location>
</feature>
<dbReference type="Pfam" id="PF03133">
    <property type="entry name" value="TTL"/>
    <property type="match status" value="1"/>
</dbReference>
<evidence type="ECO:0000256" key="1">
    <source>
        <dbReference type="ARBA" id="ARBA00022598"/>
    </source>
</evidence>
<dbReference type="AlphaFoldDB" id="A0A1J4KJ10"/>
<keyword evidence="1 7" id="KW-0436">Ligase</keyword>
<dbReference type="GO" id="GO:0036064">
    <property type="term" value="C:ciliary basal body"/>
    <property type="evidence" value="ECO:0007669"/>
    <property type="project" value="TreeGrafter"/>
</dbReference>
<protein>
    <submittedName>
        <fullName evidence="7">Tubulin-tyrosine ligase family protein</fullName>
    </submittedName>
</protein>
<evidence type="ECO:0000256" key="4">
    <source>
        <dbReference type="PROSITE-ProRule" id="PRU00409"/>
    </source>
</evidence>
<dbReference type="PROSITE" id="PS51221">
    <property type="entry name" value="TTL"/>
    <property type="match status" value="1"/>
</dbReference>